<dbReference type="OrthoDB" id="962049at2"/>
<evidence type="ECO:0000313" key="3">
    <source>
        <dbReference type="Proteomes" id="UP000253141"/>
    </source>
</evidence>
<dbReference type="EMBL" id="QPIW01000002">
    <property type="protein sequence ID" value="RDB07441.1"/>
    <property type="molecule type" value="Genomic_DNA"/>
</dbReference>
<dbReference type="Proteomes" id="UP000253141">
    <property type="component" value="Unassembled WGS sequence"/>
</dbReference>
<keyword evidence="1" id="KW-0472">Membrane</keyword>
<feature type="transmembrane region" description="Helical" evidence="1">
    <location>
        <begin position="92"/>
        <end position="111"/>
    </location>
</feature>
<organism evidence="2 3">
    <name type="scientific">Runella aurantiaca</name>
    <dbReference type="NCBI Taxonomy" id="2282308"/>
    <lineage>
        <taxon>Bacteria</taxon>
        <taxon>Pseudomonadati</taxon>
        <taxon>Bacteroidota</taxon>
        <taxon>Cytophagia</taxon>
        <taxon>Cytophagales</taxon>
        <taxon>Spirosomataceae</taxon>
        <taxon>Runella</taxon>
    </lineage>
</organism>
<name>A0A369ICE2_9BACT</name>
<keyword evidence="1" id="KW-1133">Transmembrane helix</keyword>
<keyword evidence="1" id="KW-0812">Transmembrane</keyword>
<evidence type="ECO:0000256" key="1">
    <source>
        <dbReference type="SAM" id="Phobius"/>
    </source>
</evidence>
<gene>
    <name evidence="2" type="ORF">DVG78_05420</name>
</gene>
<protein>
    <submittedName>
        <fullName evidence="2">Uncharacterized protein</fullName>
    </submittedName>
</protein>
<evidence type="ECO:0000313" key="2">
    <source>
        <dbReference type="EMBL" id="RDB07441.1"/>
    </source>
</evidence>
<sequence>MNLTKILIATFLFLLGSFGHWYIMYWQFKSPKWISSIYPYLLGIACTWLWIKASEYGVKGFNGSMWSNRFLFFVTGVFVGSFLYPIHFGQTFNLKVAIQLLLALAIIVVSIL</sequence>
<feature type="transmembrane region" description="Helical" evidence="1">
    <location>
        <begin position="33"/>
        <end position="51"/>
    </location>
</feature>
<keyword evidence="3" id="KW-1185">Reference proteome</keyword>
<feature type="transmembrane region" description="Helical" evidence="1">
    <location>
        <begin position="6"/>
        <end position="26"/>
    </location>
</feature>
<accession>A0A369ICE2</accession>
<feature type="transmembrane region" description="Helical" evidence="1">
    <location>
        <begin position="66"/>
        <end position="85"/>
    </location>
</feature>
<comment type="caution">
    <text evidence="2">The sequence shown here is derived from an EMBL/GenBank/DDBJ whole genome shotgun (WGS) entry which is preliminary data.</text>
</comment>
<reference evidence="2 3" key="1">
    <citation type="submission" date="2018-07" db="EMBL/GenBank/DDBJ databases">
        <title>Genome analysis of Runella aurantiaca.</title>
        <authorList>
            <person name="Yang X."/>
        </authorList>
    </citation>
    <scope>NUCLEOTIDE SEQUENCE [LARGE SCALE GENOMIC DNA]</scope>
    <source>
        <strain evidence="2 3">YX9</strain>
    </source>
</reference>
<dbReference type="RefSeq" id="WP_114460014.1">
    <property type="nucleotide sequence ID" value="NZ_QPIW01000002.1"/>
</dbReference>
<dbReference type="AlphaFoldDB" id="A0A369ICE2"/>
<proteinExistence type="predicted"/>